<evidence type="ECO:0000256" key="6">
    <source>
        <dbReference type="ARBA" id="ARBA00022692"/>
    </source>
</evidence>
<evidence type="ECO:0000256" key="7">
    <source>
        <dbReference type="ARBA" id="ARBA00022989"/>
    </source>
</evidence>
<feature type="region of interest" description="Disordered" evidence="9">
    <location>
        <begin position="219"/>
        <end position="271"/>
    </location>
</feature>
<keyword evidence="4" id="KW-0488">Methylation</keyword>
<dbReference type="Proteomes" id="UP000005801">
    <property type="component" value="Unassembled WGS sequence"/>
</dbReference>
<evidence type="ECO:0000256" key="10">
    <source>
        <dbReference type="SAM" id="Phobius"/>
    </source>
</evidence>
<dbReference type="GO" id="GO:0015627">
    <property type="term" value="C:type II protein secretion system complex"/>
    <property type="evidence" value="ECO:0007669"/>
    <property type="project" value="InterPro"/>
</dbReference>
<comment type="caution">
    <text evidence="11">The sequence shown here is derived from an EMBL/GenBank/DDBJ whole genome shotgun (WGS) entry which is preliminary data.</text>
</comment>
<dbReference type="STRING" id="391625.PPSIR1_25841"/>
<comment type="subcellular location">
    <subcellularLocation>
        <location evidence="1">Cell inner membrane</location>
        <topology evidence="1">Single-pass membrane protein</topology>
    </subcellularLocation>
</comment>
<evidence type="ECO:0000256" key="9">
    <source>
        <dbReference type="SAM" id="MobiDB-lite"/>
    </source>
</evidence>
<dbReference type="PANTHER" id="PTHR38779">
    <property type="entry name" value="TYPE II SECRETION SYSTEM PROTEIN I-RELATED"/>
    <property type="match status" value="1"/>
</dbReference>
<evidence type="ECO:0000313" key="11">
    <source>
        <dbReference type="EMBL" id="EDM81066.1"/>
    </source>
</evidence>
<dbReference type="InterPro" id="IPR010052">
    <property type="entry name" value="T2SS_protein-GspI"/>
</dbReference>
<dbReference type="SUPFAM" id="SSF54523">
    <property type="entry name" value="Pili subunits"/>
    <property type="match status" value="1"/>
</dbReference>
<evidence type="ECO:0000313" key="12">
    <source>
        <dbReference type="Proteomes" id="UP000005801"/>
    </source>
</evidence>
<keyword evidence="5" id="KW-0997">Cell inner membrane</keyword>
<proteinExistence type="inferred from homology"/>
<evidence type="ECO:0000256" key="1">
    <source>
        <dbReference type="ARBA" id="ARBA00004377"/>
    </source>
</evidence>
<evidence type="ECO:0000256" key="3">
    <source>
        <dbReference type="ARBA" id="ARBA00022475"/>
    </source>
</evidence>
<organism evidence="11 12">
    <name type="scientific">Plesiocystis pacifica SIR-1</name>
    <dbReference type="NCBI Taxonomy" id="391625"/>
    <lineage>
        <taxon>Bacteria</taxon>
        <taxon>Pseudomonadati</taxon>
        <taxon>Myxococcota</taxon>
        <taxon>Polyangia</taxon>
        <taxon>Nannocystales</taxon>
        <taxon>Nannocystaceae</taxon>
        <taxon>Plesiocystis</taxon>
    </lineage>
</organism>
<keyword evidence="12" id="KW-1185">Reference proteome</keyword>
<comment type="similarity">
    <text evidence="2">Belongs to the GSP I family.</text>
</comment>
<dbReference type="GO" id="GO:0005886">
    <property type="term" value="C:plasma membrane"/>
    <property type="evidence" value="ECO:0007669"/>
    <property type="project" value="UniProtKB-SubCell"/>
</dbReference>
<name>A6FZI2_9BACT</name>
<dbReference type="NCBIfam" id="TIGR02532">
    <property type="entry name" value="IV_pilin_GFxxxE"/>
    <property type="match status" value="1"/>
</dbReference>
<evidence type="ECO:0000256" key="5">
    <source>
        <dbReference type="ARBA" id="ARBA00022519"/>
    </source>
</evidence>
<dbReference type="Pfam" id="PF07963">
    <property type="entry name" value="N_methyl"/>
    <property type="match status" value="1"/>
</dbReference>
<sequence>MPVRRSGVFLGPGAGGPSKAGKKKSKQGKERSNKGKAKAADQTGFTLLEVLIAVAILAVVMTSMLASQLNSMQATRYARDITAAALLAENVIVNLEFEHRQEGWVSSDQEFEGDFSDQGYPDMDWVCTVHFIELPEYNQLLEAKEGADEVSGSSDDNVVDAGDQAFGALGMVWPIVKAAIENSIRKVDCTVKWKQGKLEHEFVLQTFWTDPAALLQLPGAGGEFTEEDDNSGSEDPTDPSSRGGGSGSSGSGPRVNQRLQGSPGTQNLGGG</sequence>
<feature type="region of interest" description="Disordered" evidence="9">
    <location>
        <begin position="1"/>
        <end position="38"/>
    </location>
</feature>
<dbReference type="EMBL" id="ABCS01000006">
    <property type="protein sequence ID" value="EDM81066.1"/>
    <property type="molecule type" value="Genomic_DNA"/>
</dbReference>
<dbReference type="eggNOG" id="COG4967">
    <property type="taxonomic scope" value="Bacteria"/>
</dbReference>
<evidence type="ECO:0008006" key="13">
    <source>
        <dbReference type="Google" id="ProtNLM"/>
    </source>
</evidence>
<dbReference type="PANTHER" id="PTHR38779:SF2">
    <property type="entry name" value="TYPE II SECRETION SYSTEM PROTEIN I-RELATED"/>
    <property type="match status" value="1"/>
</dbReference>
<dbReference type="InterPro" id="IPR045584">
    <property type="entry name" value="Pilin-like"/>
</dbReference>
<keyword evidence="8 10" id="KW-0472">Membrane</keyword>
<feature type="compositionally biased region" description="Acidic residues" evidence="9">
    <location>
        <begin position="224"/>
        <end position="237"/>
    </location>
</feature>
<dbReference type="AlphaFoldDB" id="A6FZI2"/>
<dbReference type="GO" id="GO:0015628">
    <property type="term" value="P:protein secretion by the type II secretion system"/>
    <property type="evidence" value="ECO:0007669"/>
    <property type="project" value="InterPro"/>
</dbReference>
<keyword evidence="3" id="KW-1003">Cell membrane</keyword>
<dbReference type="InterPro" id="IPR012902">
    <property type="entry name" value="N_methyl_site"/>
</dbReference>
<reference evidence="11 12" key="1">
    <citation type="submission" date="2007-06" db="EMBL/GenBank/DDBJ databases">
        <authorList>
            <person name="Shimkets L."/>
            <person name="Ferriera S."/>
            <person name="Johnson J."/>
            <person name="Kravitz S."/>
            <person name="Beeson K."/>
            <person name="Sutton G."/>
            <person name="Rogers Y.-H."/>
            <person name="Friedman R."/>
            <person name="Frazier M."/>
            <person name="Venter J.C."/>
        </authorList>
    </citation>
    <scope>NUCLEOTIDE SEQUENCE [LARGE SCALE GENOMIC DNA]</scope>
    <source>
        <strain evidence="11 12">SIR-1</strain>
    </source>
</reference>
<feature type="transmembrane region" description="Helical" evidence="10">
    <location>
        <begin position="44"/>
        <end position="66"/>
    </location>
</feature>
<evidence type="ECO:0000256" key="4">
    <source>
        <dbReference type="ARBA" id="ARBA00022481"/>
    </source>
</evidence>
<evidence type="ECO:0000256" key="2">
    <source>
        <dbReference type="ARBA" id="ARBA00008358"/>
    </source>
</evidence>
<accession>A6FZI2</accession>
<gene>
    <name evidence="11" type="ORF">PPSIR1_25841</name>
</gene>
<protein>
    <recommendedName>
        <fullName evidence="13">General secretion pathway protein I</fullName>
    </recommendedName>
</protein>
<evidence type="ECO:0000256" key="8">
    <source>
        <dbReference type="ARBA" id="ARBA00023136"/>
    </source>
</evidence>
<dbReference type="PROSITE" id="PS00409">
    <property type="entry name" value="PROKAR_NTER_METHYL"/>
    <property type="match status" value="1"/>
</dbReference>
<keyword evidence="7 10" id="KW-1133">Transmembrane helix</keyword>
<feature type="compositionally biased region" description="Polar residues" evidence="9">
    <location>
        <begin position="257"/>
        <end position="271"/>
    </location>
</feature>
<keyword evidence="6 10" id="KW-0812">Transmembrane</keyword>